<name>A0AAV9QHL0_9PEZI</name>
<evidence type="ECO:0000313" key="1">
    <source>
        <dbReference type="EMBL" id="KAK5543572.1"/>
    </source>
</evidence>
<dbReference type="AlphaFoldDB" id="A0AAV9QHL0"/>
<accession>A0AAV9QHL0</accession>
<reference evidence="1 2" key="1">
    <citation type="submission" date="2023-06" db="EMBL/GenBank/DDBJ databases">
        <title>Black Yeasts Isolated from many extreme environments.</title>
        <authorList>
            <person name="Coleine C."/>
            <person name="Stajich J.E."/>
            <person name="Selbmann L."/>
        </authorList>
    </citation>
    <scope>NUCLEOTIDE SEQUENCE [LARGE SCALE GENOMIC DNA]</scope>
    <source>
        <strain evidence="1 2">CCFEE 5887</strain>
    </source>
</reference>
<evidence type="ECO:0000313" key="2">
    <source>
        <dbReference type="Proteomes" id="UP001345827"/>
    </source>
</evidence>
<proteinExistence type="predicted"/>
<sequence>MAEKQVLGSLSAATIVPSRPKSWVDMAVEILLEMARLVEIDGQYMPSSQSWKDLLNACAGTLSTSRFPKLAEHLMQSAGNDHPLGAYECYHATYARSTRLRSCSSPQKIAAALSELSQVSRNVLKSVTVVGGSDAAWLAALAEFLLGLSVRLTTTNGTLLYQNRDGEDFQVEVVLDISPSTEGDPILALTGRTVVLEDVRKLFEKGRGPDAAVVSGRVEWKHILSRSFLSEFNNLLKIGATVGEYIGSAARVFKGLADAEDMFFGVRYRGLARASHCDSSYGIGFVDNTIRWSPELRKLRTQMQAAAKADLDDARENFERCLNLVRRHCGCLECQSADYYADYAEQNWDPNHFCEVVILETILFISRALSNVVLENESLLPVRSDMELAYGRQLNQRCAARAAKFGVKRDLGPDNGILDYGALENIGPIAFCLDFVNWGHHGNLLGIVRAVEVILQTILEIFSGRPAPSDEF</sequence>
<dbReference type="Proteomes" id="UP001345827">
    <property type="component" value="Unassembled WGS sequence"/>
</dbReference>
<keyword evidence="2" id="KW-1185">Reference proteome</keyword>
<comment type="caution">
    <text evidence="1">The sequence shown here is derived from an EMBL/GenBank/DDBJ whole genome shotgun (WGS) entry which is preliminary data.</text>
</comment>
<organism evidence="1 2">
    <name type="scientific">Vermiconidia calcicola</name>
    <dbReference type="NCBI Taxonomy" id="1690605"/>
    <lineage>
        <taxon>Eukaryota</taxon>
        <taxon>Fungi</taxon>
        <taxon>Dikarya</taxon>
        <taxon>Ascomycota</taxon>
        <taxon>Pezizomycotina</taxon>
        <taxon>Dothideomycetes</taxon>
        <taxon>Dothideomycetidae</taxon>
        <taxon>Mycosphaerellales</taxon>
        <taxon>Extremaceae</taxon>
        <taxon>Vermiconidia</taxon>
    </lineage>
</organism>
<dbReference type="EMBL" id="JAXLQG010000002">
    <property type="protein sequence ID" value="KAK5543572.1"/>
    <property type="molecule type" value="Genomic_DNA"/>
</dbReference>
<protein>
    <submittedName>
        <fullName evidence="1">Uncharacterized protein</fullName>
    </submittedName>
</protein>
<gene>
    <name evidence="1" type="ORF">LTR25_001186</name>
</gene>